<dbReference type="Gene3D" id="3.40.50.150">
    <property type="entry name" value="Vaccinia Virus protein VP39"/>
    <property type="match status" value="1"/>
</dbReference>
<feature type="binding site" evidence="9">
    <location>
        <position position="297"/>
    </location>
    <ligand>
        <name>S-adenosyl-L-methionine</name>
        <dbReference type="ChEBI" id="CHEBI:59789"/>
    </ligand>
</feature>
<dbReference type="SUPFAM" id="SSF53335">
    <property type="entry name" value="S-adenosyl-L-methionine-dependent methyltransferases"/>
    <property type="match status" value="1"/>
</dbReference>
<organism evidence="13 14">
    <name type="scientific">Parazoarcus communis SWub3 = DSM 12120</name>
    <dbReference type="NCBI Taxonomy" id="1121029"/>
    <lineage>
        <taxon>Bacteria</taxon>
        <taxon>Pseudomonadati</taxon>
        <taxon>Pseudomonadota</taxon>
        <taxon>Betaproteobacteria</taxon>
        <taxon>Rhodocyclales</taxon>
        <taxon>Zoogloeaceae</taxon>
        <taxon>Parazoarcus</taxon>
    </lineage>
</organism>
<comment type="caution">
    <text evidence="13">The sequence shown here is derived from an EMBL/GenBank/DDBJ whole genome shotgun (WGS) entry which is preliminary data.</text>
</comment>
<dbReference type="PROSITE" id="PS51687">
    <property type="entry name" value="SAM_MT_RNA_M5U"/>
    <property type="match status" value="1"/>
</dbReference>
<evidence type="ECO:0000256" key="8">
    <source>
        <dbReference type="ARBA" id="ARBA00023014"/>
    </source>
</evidence>
<dbReference type="AlphaFoldDB" id="A0A323UU75"/>
<feature type="binding site" evidence="9">
    <location>
        <position position="154"/>
    </location>
    <ligand>
        <name>[4Fe-4S] cluster</name>
        <dbReference type="ChEBI" id="CHEBI:49883"/>
    </ligand>
</feature>
<dbReference type="GO" id="GO:0051539">
    <property type="term" value="F:4 iron, 4 sulfur cluster binding"/>
    <property type="evidence" value="ECO:0007669"/>
    <property type="project" value="UniProtKB-KW"/>
</dbReference>
<comment type="similarity">
    <text evidence="9">Belongs to the class I-like SAM-binding methyltransferase superfamily. RNA M5U methyltransferase family. RlmD subfamily.</text>
</comment>
<keyword evidence="6 9" id="KW-0479">Metal-binding</keyword>
<evidence type="ECO:0000256" key="7">
    <source>
        <dbReference type="ARBA" id="ARBA00023004"/>
    </source>
</evidence>
<dbReference type="NCBIfam" id="NF009639">
    <property type="entry name" value="PRK13168.1"/>
    <property type="match status" value="1"/>
</dbReference>
<dbReference type="PROSITE" id="PS01230">
    <property type="entry name" value="TRMA_1"/>
    <property type="match status" value="1"/>
</dbReference>
<feature type="binding site" evidence="9">
    <location>
        <position position="75"/>
    </location>
    <ligand>
        <name>[4Fe-4S] cluster</name>
        <dbReference type="ChEBI" id="CHEBI:49883"/>
    </ligand>
</feature>
<name>A0A323UU75_9RHOO</name>
<dbReference type="Gene3D" id="2.40.50.1070">
    <property type="match status" value="1"/>
</dbReference>
<evidence type="ECO:0000256" key="5">
    <source>
        <dbReference type="ARBA" id="ARBA00022691"/>
    </source>
</evidence>
<comment type="catalytic activity">
    <reaction evidence="9">
        <text>uridine(1939) in 23S rRNA + S-adenosyl-L-methionine = 5-methyluridine(1939) in 23S rRNA + S-adenosyl-L-homocysteine + H(+)</text>
        <dbReference type="Rhea" id="RHEA:42908"/>
        <dbReference type="Rhea" id="RHEA-COMP:10278"/>
        <dbReference type="Rhea" id="RHEA-COMP:10279"/>
        <dbReference type="ChEBI" id="CHEBI:15378"/>
        <dbReference type="ChEBI" id="CHEBI:57856"/>
        <dbReference type="ChEBI" id="CHEBI:59789"/>
        <dbReference type="ChEBI" id="CHEBI:65315"/>
        <dbReference type="ChEBI" id="CHEBI:74447"/>
        <dbReference type="EC" id="2.1.1.190"/>
    </reaction>
</comment>
<feature type="binding site" evidence="9 10">
    <location>
        <position position="362"/>
    </location>
    <ligand>
        <name>S-adenosyl-L-methionine</name>
        <dbReference type="ChEBI" id="CHEBI:59789"/>
    </ligand>
</feature>
<evidence type="ECO:0000256" key="4">
    <source>
        <dbReference type="ARBA" id="ARBA00022679"/>
    </source>
</evidence>
<keyword evidence="8 9" id="KW-0411">Iron-sulfur</keyword>
<keyword evidence="4 9" id="KW-0808">Transferase</keyword>
<feature type="active site" evidence="11">
    <location>
        <position position="389"/>
    </location>
</feature>
<dbReference type="CDD" id="cd02440">
    <property type="entry name" value="AdoMet_MTases"/>
    <property type="match status" value="1"/>
</dbReference>
<protein>
    <recommendedName>
        <fullName evidence="9">23S rRNA (uracil(1939)-C(5))-methyltransferase RlmD</fullName>
        <ecNumber evidence="9">2.1.1.190</ecNumber>
    </recommendedName>
    <alternativeName>
        <fullName evidence="9">23S rRNA(m5U1939)-methyltransferase</fullName>
    </alternativeName>
</protein>
<feature type="binding site" evidence="9 10">
    <location>
        <position position="313"/>
    </location>
    <ligand>
        <name>S-adenosyl-L-methionine</name>
        <dbReference type="ChEBI" id="CHEBI:59789"/>
    </ligand>
</feature>
<dbReference type="GO" id="GO:0070475">
    <property type="term" value="P:rRNA base methylation"/>
    <property type="evidence" value="ECO:0007669"/>
    <property type="project" value="TreeGrafter"/>
</dbReference>
<evidence type="ECO:0000313" key="13">
    <source>
        <dbReference type="EMBL" id="PZA16562.1"/>
    </source>
</evidence>
<comment type="function">
    <text evidence="9">Catalyzes the formation of 5-methyl-uridine at position 1939 (m5U1939) in 23S rRNA.</text>
</comment>
<sequence>MPIAVIESLDHEGRGVARVDGKAVFIEGGLPGETVEYTVYRQRPTYEQAEAVRVLRPSAQRVNPRCSSFGTCGGCSMQHLDADAQAAAKQRVLEEALKRVGKVRPEMIYPAIHGPAWGYRYRARIGVRMVPSKGGVLIGFHERRSSYIADIQSCSVLPPHVSAMLPRLHELIGALSIPDRLPQIEIAVSEHTTVLVFRNLLAFSKADAALLESFAEAESVQVWQQQGGPETARLMFPRKAPGLAYTLPEFGVSLDFLPTDFTQVNVHINRLLIRRSMQLLDPQPGERIADLFCGLGNFSLPIARRGAQVIGVEGSDTLVARALDNARRNGLAQLTAFHAANLFDTTEDSLAALGPLDKLLIDPPREGAIAVVKAISEQQRPRRIVYVSCNPATLARDAAVLVHDKGYVLRGAGIANMFPQTSHVESIALFEQA</sequence>
<feature type="binding site" evidence="9 10">
    <location>
        <position position="292"/>
    </location>
    <ligand>
        <name>S-adenosyl-L-methionine</name>
        <dbReference type="ChEBI" id="CHEBI:59789"/>
    </ligand>
</feature>
<feature type="binding site" evidence="9">
    <location>
        <position position="72"/>
    </location>
    <ligand>
        <name>[4Fe-4S] cluster</name>
        <dbReference type="ChEBI" id="CHEBI:49883"/>
    </ligand>
</feature>
<dbReference type="PANTHER" id="PTHR11061:SF49">
    <property type="entry name" value="23S RRNA (URACIL(1939)-C(5))-METHYLTRANSFERASE RLMD"/>
    <property type="match status" value="1"/>
</dbReference>
<dbReference type="GO" id="GO:0070041">
    <property type="term" value="F:rRNA (uridine-C5-)-methyltransferase activity"/>
    <property type="evidence" value="ECO:0007669"/>
    <property type="project" value="UniProtKB-UniRule"/>
</dbReference>
<feature type="active site" description="Nucleophile" evidence="9 10">
    <location>
        <position position="389"/>
    </location>
</feature>
<dbReference type="RefSeq" id="WP_110524323.1">
    <property type="nucleotide sequence ID" value="NZ_QKOE01000006.1"/>
</dbReference>
<feature type="binding site" evidence="9">
    <location>
        <position position="66"/>
    </location>
    <ligand>
        <name>[4Fe-4S] cluster</name>
        <dbReference type="ChEBI" id="CHEBI:49883"/>
    </ligand>
</feature>
<dbReference type="GO" id="GO:0005506">
    <property type="term" value="F:iron ion binding"/>
    <property type="evidence" value="ECO:0007669"/>
    <property type="project" value="UniProtKB-UniRule"/>
</dbReference>
<accession>A0A323UU75</accession>
<dbReference type="Pfam" id="PF05958">
    <property type="entry name" value="tRNA_U5-meth_tr"/>
    <property type="match status" value="1"/>
</dbReference>
<dbReference type="Pfam" id="PF01938">
    <property type="entry name" value="TRAM"/>
    <property type="match status" value="1"/>
</dbReference>
<evidence type="ECO:0000256" key="6">
    <source>
        <dbReference type="ARBA" id="ARBA00022723"/>
    </source>
</evidence>
<gene>
    <name evidence="9" type="primary">rlmD</name>
    <name evidence="13" type="ORF">DNK49_10575</name>
</gene>
<evidence type="ECO:0000256" key="1">
    <source>
        <dbReference type="ARBA" id="ARBA00022485"/>
    </source>
</evidence>
<feature type="binding site" evidence="9">
    <location>
        <position position="341"/>
    </location>
    <ligand>
        <name>S-adenosyl-L-methionine</name>
        <dbReference type="ChEBI" id="CHEBI:59789"/>
    </ligand>
</feature>
<dbReference type="InterPro" id="IPR002792">
    <property type="entry name" value="TRAM_dom"/>
</dbReference>
<dbReference type="PROSITE" id="PS50926">
    <property type="entry name" value="TRAM"/>
    <property type="match status" value="1"/>
</dbReference>
<dbReference type="PANTHER" id="PTHR11061">
    <property type="entry name" value="RNA M5U METHYLTRANSFERASE"/>
    <property type="match status" value="1"/>
</dbReference>
<dbReference type="InterPro" id="IPR012340">
    <property type="entry name" value="NA-bd_OB-fold"/>
</dbReference>
<feature type="domain" description="TRAM" evidence="12">
    <location>
        <begin position="1"/>
        <end position="53"/>
    </location>
</feature>
<feature type="binding site" evidence="9 10">
    <location>
        <position position="263"/>
    </location>
    <ligand>
        <name>S-adenosyl-L-methionine</name>
        <dbReference type="ChEBI" id="CHEBI:59789"/>
    </ligand>
</feature>
<keyword evidence="2 9" id="KW-0698">rRNA processing</keyword>
<dbReference type="OrthoDB" id="9804590at2"/>
<keyword evidence="7 9" id="KW-0408">Iron</keyword>
<keyword evidence="3 9" id="KW-0489">Methyltransferase</keyword>
<dbReference type="SUPFAM" id="SSF50249">
    <property type="entry name" value="Nucleic acid-binding proteins"/>
    <property type="match status" value="1"/>
</dbReference>
<dbReference type="NCBIfam" id="TIGR00479">
    <property type="entry name" value="rumA"/>
    <property type="match status" value="1"/>
</dbReference>
<dbReference type="HAMAP" id="MF_01010">
    <property type="entry name" value="23SrRNA_methyltr_RlmD"/>
    <property type="match status" value="1"/>
</dbReference>
<evidence type="ECO:0000256" key="2">
    <source>
        <dbReference type="ARBA" id="ARBA00022552"/>
    </source>
</evidence>
<dbReference type="InterPro" id="IPR029063">
    <property type="entry name" value="SAM-dependent_MTases_sf"/>
</dbReference>
<evidence type="ECO:0000256" key="3">
    <source>
        <dbReference type="ARBA" id="ARBA00022603"/>
    </source>
</evidence>
<evidence type="ECO:0000259" key="12">
    <source>
        <dbReference type="PROSITE" id="PS50926"/>
    </source>
</evidence>
<keyword evidence="1 9" id="KW-0004">4Fe-4S</keyword>
<dbReference type="EC" id="2.1.1.190" evidence="9"/>
<evidence type="ECO:0000256" key="9">
    <source>
        <dbReference type="HAMAP-Rule" id="MF_01010"/>
    </source>
</evidence>
<evidence type="ECO:0000313" key="14">
    <source>
        <dbReference type="Proteomes" id="UP000248259"/>
    </source>
</evidence>
<dbReference type="InterPro" id="IPR010280">
    <property type="entry name" value="U5_MeTrfase_fam"/>
</dbReference>
<reference evidence="13 14" key="1">
    <citation type="submission" date="2018-06" db="EMBL/GenBank/DDBJ databases">
        <title>Azoarcus communis strain SWub3 genome.</title>
        <authorList>
            <person name="Zorraquino Salvo V."/>
            <person name="Toubiana D."/>
            <person name="Blumwald E."/>
        </authorList>
    </citation>
    <scope>NUCLEOTIDE SEQUENCE [LARGE SCALE GENOMIC DNA]</scope>
    <source>
        <strain evidence="13 14">SWub3</strain>
    </source>
</reference>
<keyword evidence="14" id="KW-1185">Reference proteome</keyword>
<proteinExistence type="inferred from homology"/>
<dbReference type="InterPro" id="IPR001566">
    <property type="entry name" value="23S_rRNA_MeTrfase_RlmD"/>
</dbReference>
<dbReference type="EMBL" id="QKOE01000006">
    <property type="protein sequence ID" value="PZA16562.1"/>
    <property type="molecule type" value="Genomic_DNA"/>
</dbReference>
<dbReference type="FunFam" id="2.40.50.140:FF:000097">
    <property type="entry name" value="23S rRNA (uracil(1939)-C(5))-methyltransferase RlmD"/>
    <property type="match status" value="1"/>
</dbReference>
<dbReference type="GO" id="GO:0003723">
    <property type="term" value="F:RNA binding"/>
    <property type="evidence" value="ECO:0007669"/>
    <property type="project" value="InterPro"/>
</dbReference>
<dbReference type="Gene3D" id="2.40.50.140">
    <property type="entry name" value="Nucleic acid-binding proteins"/>
    <property type="match status" value="1"/>
</dbReference>
<evidence type="ECO:0000256" key="10">
    <source>
        <dbReference type="PROSITE-ProRule" id="PRU01024"/>
    </source>
</evidence>
<evidence type="ECO:0000256" key="11">
    <source>
        <dbReference type="PROSITE-ProRule" id="PRU10015"/>
    </source>
</evidence>
<dbReference type="InterPro" id="IPR030390">
    <property type="entry name" value="MeTrfase_TrmA_AS"/>
</dbReference>
<dbReference type="Proteomes" id="UP000248259">
    <property type="component" value="Unassembled WGS sequence"/>
</dbReference>
<keyword evidence="5 9" id="KW-0949">S-adenosyl-L-methionine</keyword>